<evidence type="ECO:0000256" key="4">
    <source>
        <dbReference type="ARBA" id="ARBA00023163"/>
    </source>
</evidence>
<dbReference type="Gene3D" id="1.10.10.10">
    <property type="entry name" value="Winged helix-like DNA-binding domain superfamily/Winged helix DNA-binding domain"/>
    <property type="match status" value="1"/>
</dbReference>
<keyword evidence="2" id="KW-0805">Transcription regulation</keyword>
<dbReference type="GO" id="GO:0006352">
    <property type="term" value="P:DNA-templated transcription initiation"/>
    <property type="evidence" value="ECO:0007669"/>
    <property type="project" value="InterPro"/>
</dbReference>
<evidence type="ECO:0000256" key="1">
    <source>
        <dbReference type="ARBA" id="ARBA00010641"/>
    </source>
</evidence>
<dbReference type="EMBL" id="CP002584">
    <property type="protein sequence ID" value="ADZ77570.1"/>
    <property type="molecule type" value="Genomic_DNA"/>
</dbReference>
<dbReference type="HOGENOM" id="CLU_047691_4_1_10"/>
<evidence type="ECO:0000313" key="7">
    <source>
        <dbReference type="EMBL" id="ADZ77570.1"/>
    </source>
</evidence>
<name>F4CCN4_SPHS2</name>
<dbReference type="InterPro" id="IPR013325">
    <property type="entry name" value="RNA_pol_sigma_r2"/>
</dbReference>
<accession>F4CCN4</accession>
<reference evidence="7" key="1">
    <citation type="submission" date="2011-03" db="EMBL/GenBank/DDBJ databases">
        <title>Complete sequence of Sphingobacterium sp. 21.</title>
        <authorList>
            <consortium name="US DOE Joint Genome Institute"/>
            <person name="Lucas S."/>
            <person name="Copeland A."/>
            <person name="Lapidus A."/>
            <person name="Cheng J.-F."/>
            <person name="Goodwin L."/>
            <person name="Pitluck S."/>
            <person name="Davenport K."/>
            <person name="Detter J.C."/>
            <person name="Han C."/>
            <person name="Tapia R."/>
            <person name="Land M."/>
            <person name="Hauser L."/>
            <person name="Kyrpides N."/>
            <person name="Ivanova N."/>
            <person name="Ovchinnikova G."/>
            <person name="Pagani I."/>
            <person name="Siebers A.K."/>
            <person name="Allgaier M."/>
            <person name="Thelen M.P."/>
            <person name="Hugenholtz P."/>
            <person name="Woyke T."/>
        </authorList>
    </citation>
    <scope>NUCLEOTIDE SEQUENCE</scope>
    <source>
        <strain evidence="7">21</strain>
    </source>
</reference>
<dbReference type="SUPFAM" id="SSF88946">
    <property type="entry name" value="Sigma2 domain of RNA polymerase sigma factors"/>
    <property type="match status" value="1"/>
</dbReference>
<feature type="domain" description="RNA polymerase sigma-70 region 2" evidence="5">
    <location>
        <begin position="72"/>
        <end position="138"/>
    </location>
</feature>
<organism evidence="7">
    <name type="scientific">Sphingobacterium sp. (strain 21)</name>
    <dbReference type="NCBI Taxonomy" id="743722"/>
    <lineage>
        <taxon>Bacteria</taxon>
        <taxon>Pseudomonadati</taxon>
        <taxon>Bacteroidota</taxon>
        <taxon>Sphingobacteriia</taxon>
        <taxon>Sphingobacteriales</taxon>
        <taxon>Sphingobacteriaceae</taxon>
        <taxon>Sphingobacterium</taxon>
    </lineage>
</organism>
<dbReference type="InterPro" id="IPR014284">
    <property type="entry name" value="RNA_pol_sigma-70_dom"/>
</dbReference>
<dbReference type="InterPro" id="IPR013249">
    <property type="entry name" value="RNA_pol_sigma70_r4_t2"/>
</dbReference>
<dbReference type="InterPro" id="IPR013324">
    <property type="entry name" value="RNA_pol_sigma_r3/r4-like"/>
</dbReference>
<dbReference type="InterPro" id="IPR036388">
    <property type="entry name" value="WH-like_DNA-bd_sf"/>
</dbReference>
<feature type="domain" description="RNA polymerase sigma factor 70 region 4 type 2" evidence="6">
    <location>
        <begin position="170"/>
        <end position="212"/>
    </location>
</feature>
<sequence length="247" mass="29085">MINTLTLLHFCYFFCDFQHLFVFLLKNNALKQSVSFINSLFFIDQPGRMYIDPDKKSFFDLSNDKESALKLLFEKYSHALYAFCNRFLHAEVEAEEIVNDTFLQLWKNRKAITTIDKPKDYLYAICRNLTIDRLRKLAKQQDALQIMLARMKLGSEYADSQLFLQESEQLVEAVLKKIPERKALIYRLSREEGLSHAQIAECMGVSKSRVKNVVVEILSVIRTELNRYNMLQAFLILTTHYFFVYRS</sequence>
<dbReference type="STRING" id="743722.Sph21_0998"/>
<dbReference type="Gene3D" id="1.10.1740.10">
    <property type="match status" value="1"/>
</dbReference>
<protein>
    <submittedName>
        <fullName evidence="7">RNA polymerase, sigma-24 subunit, ECF subfamily</fullName>
    </submittedName>
</protein>
<gene>
    <name evidence="7" type="ordered locus">Sph21_0998</name>
</gene>
<dbReference type="GO" id="GO:0016987">
    <property type="term" value="F:sigma factor activity"/>
    <property type="evidence" value="ECO:0007669"/>
    <property type="project" value="UniProtKB-KW"/>
</dbReference>
<keyword evidence="4" id="KW-0804">Transcription</keyword>
<dbReference type="Pfam" id="PF08281">
    <property type="entry name" value="Sigma70_r4_2"/>
    <property type="match status" value="1"/>
</dbReference>
<dbReference type="InterPro" id="IPR039425">
    <property type="entry name" value="RNA_pol_sigma-70-like"/>
</dbReference>
<keyword evidence="3" id="KW-0731">Sigma factor</keyword>
<dbReference type="PANTHER" id="PTHR43133">
    <property type="entry name" value="RNA POLYMERASE ECF-TYPE SIGMA FACTO"/>
    <property type="match status" value="1"/>
</dbReference>
<proteinExistence type="inferred from homology"/>
<dbReference type="NCBIfam" id="TIGR02937">
    <property type="entry name" value="sigma70-ECF"/>
    <property type="match status" value="1"/>
</dbReference>
<dbReference type="InterPro" id="IPR007627">
    <property type="entry name" value="RNA_pol_sigma70_r2"/>
</dbReference>
<evidence type="ECO:0000259" key="6">
    <source>
        <dbReference type="Pfam" id="PF08281"/>
    </source>
</evidence>
<dbReference type="PATRIC" id="fig|743722.3.peg.1070"/>
<dbReference type="SUPFAM" id="SSF88659">
    <property type="entry name" value="Sigma3 and sigma4 domains of RNA polymerase sigma factors"/>
    <property type="match status" value="1"/>
</dbReference>
<evidence type="ECO:0000256" key="2">
    <source>
        <dbReference type="ARBA" id="ARBA00023015"/>
    </source>
</evidence>
<dbReference type="Pfam" id="PF04542">
    <property type="entry name" value="Sigma70_r2"/>
    <property type="match status" value="1"/>
</dbReference>
<evidence type="ECO:0000259" key="5">
    <source>
        <dbReference type="Pfam" id="PF04542"/>
    </source>
</evidence>
<dbReference type="AlphaFoldDB" id="F4CCN4"/>
<dbReference type="KEGG" id="shg:Sph21_0998"/>
<dbReference type="eggNOG" id="COG1595">
    <property type="taxonomic scope" value="Bacteria"/>
</dbReference>
<dbReference type="PANTHER" id="PTHR43133:SF46">
    <property type="entry name" value="RNA POLYMERASE SIGMA-70 FACTOR ECF SUBFAMILY"/>
    <property type="match status" value="1"/>
</dbReference>
<dbReference type="GO" id="GO:0003677">
    <property type="term" value="F:DNA binding"/>
    <property type="evidence" value="ECO:0007669"/>
    <property type="project" value="InterPro"/>
</dbReference>
<comment type="similarity">
    <text evidence="1">Belongs to the sigma-70 factor family. ECF subfamily.</text>
</comment>
<evidence type="ECO:0000256" key="3">
    <source>
        <dbReference type="ARBA" id="ARBA00023082"/>
    </source>
</evidence>